<dbReference type="InterPro" id="IPR012944">
    <property type="entry name" value="SusD_RagB_dom"/>
</dbReference>
<dbReference type="EMBL" id="JACOOH010000004">
    <property type="protein sequence ID" value="MBC5621681.1"/>
    <property type="molecule type" value="Genomic_DNA"/>
</dbReference>
<proteinExistence type="inferred from homology"/>
<dbReference type="RefSeq" id="WP_186976144.1">
    <property type="nucleotide sequence ID" value="NZ_JACOOH010000004.1"/>
</dbReference>
<evidence type="ECO:0000259" key="6">
    <source>
        <dbReference type="Pfam" id="PF07980"/>
    </source>
</evidence>
<evidence type="ECO:0000256" key="2">
    <source>
        <dbReference type="ARBA" id="ARBA00006275"/>
    </source>
</evidence>
<keyword evidence="4" id="KW-0472">Membrane</keyword>
<gene>
    <name evidence="8" type="ORF">H8S64_11290</name>
</gene>
<keyword evidence="3" id="KW-0732">Signal</keyword>
<feature type="domain" description="RagB/SusD" evidence="6">
    <location>
        <begin position="421"/>
        <end position="564"/>
    </location>
</feature>
<evidence type="ECO:0000256" key="3">
    <source>
        <dbReference type="ARBA" id="ARBA00022729"/>
    </source>
</evidence>
<evidence type="ECO:0000256" key="5">
    <source>
        <dbReference type="ARBA" id="ARBA00023237"/>
    </source>
</evidence>
<dbReference type="Proteomes" id="UP000646484">
    <property type="component" value="Unassembled WGS sequence"/>
</dbReference>
<evidence type="ECO:0000256" key="1">
    <source>
        <dbReference type="ARBA" id="ARBA00004442"/>
    </source>
</evidence>
<feature type="domain" description="SusD-like N-terminal" evidence="7">
    <location>
        <begin position="86"/>
        <end position="212"/>
    </location>
</feature>
<evidence type="ECO:0000313" key="8">
    <source>
        <dbReference type="EMBL" id="MBC5621681.1"/>
    </source>
</evidence>
<accession>A0ABR7D158</accession>
<dbReference type="InterPro" id="IPR011990">
    <property type="entry name" value="TPR-like_helical_dom_sf"/>
</dbReference>
<dbReference type="SUPFAM" id="SSF48452">
    <property type="entry name" value="TPR-like"/>
    <property type="match status" value="1"/>
</dbReference>
<evidence type="ECO:0000256" key="4">
    <source>
        <dbReference type="ARBA" id="ARBA00023136"/>
    </source>
</evidence>
<keyword evidence="9" id="KW-1185">Reference proteome</keyword>
<reference evidence="8 9" key="1">
    <citation type="submission" date="2020-08" db="EMBL/GenBank/DDBJ databases">
        <title>Genome public.</title>
        <authorList>
            <person name="Liu C."/>
            <person name="Sun Q."/>
        </authorList>
    </citation>
    <scope>NUCLEOTIDE SEQUENCE [LARGE SCALE GENOMIC DNA]</scope>
    <source>
        <strain evidence="8 9">NSJ-56</strain>
    </source>
</reference>
<dbReference type="Pfam" id="PF14322">
    <property type="entry name" value="SusD-like_3"/>
    <property type="match status" value="1"/>
</dbReference>
<comment type="caution">
    <text evidence="8">The sequence shown here is derived from an EMBL/GenBank/DDBJ whole genome shotgun (WGS) entry which is preliminary data.</text>
</comment>
<dbReference type="PROSITE" id="PS51257">
    <property type="entry name" value="PROKAR_LIPOPROTEIN"/>
    <property type="match status" value="1"/>
</dbReference>
<dbReference type="Gene3D" id="1.25.40.390">
    <property type="match status" value="2"/>
</dbReference>
<comment type="similarity">
    <text evidence="2">Belongs to the SusD family.</text>
</comment>
<evidence type="ECO:0000259" key="7">
    <source>
        <dbReference type="Pfam" id="PF14322"/>
    </source>
</evidence>
<dbReference type="InterPro" id="IPR033985">
    <property type="entry name" value="SusD-like_N"/>
</dbReference>
<evidence type="ECO:0000313" key="9">
    <source>
        <dbReference type="Proteomes" id="UP000646484"/>
    </source>
</evidence>
<sequence>MKKIICGIIITLTVWITGCTGMIDMTPESDVTFNSFFNSVKDAEALLTSLEVALRDAATGDNVNQLYIGWIADTVSNSYAPYREFSPSTIEMSWAASFTAINSADVIIENAHRFPADVDVTPYVLQAYFAKGLLYFNLARRWGEAPIRKDYNDYSKLGKSSVHEVLEVATVCALKALDLPVFDELKDGNGNARTTKQYASKGAAAALLAHIYAWRAEIESVPEYWAEAEKYCSMIIEGKAGNYTLASDPEALCQNEMLRNGNETIWEIYRGPQEYYGKYNAYCAEEYTGFPVRTESRYAPTPTFGNYLVEIYRERVNKMFHPEDRRRDAYFYGLDADSLFVVYNKGTKKQFALAVEYRPEGNVYTKYDNSKKCTVVRDLFLEEGDSIVTGGRFGNTKRAYVIKHRNPYYVEYDYSMEPIFKCYDENKVVWRLADIILLRAECRARQDARSGGAISDLNRVRERAYGNTTFNYPCADDVVKGLDSDLRLAIFREREKELMFEDHRYYDVVRNGWGRDGGRDYVRTELTPAASRLTDQDILDGALYMSVASSAFKNNDLMRQNVYWNRKKQ</sequence>
<keyword evidence="5" id="KW-0998">Cell outer membrane</keyword>
<comment type="subcellular location">
    <subcellularLocation>
        <location evidence="1">Cell outer membrane</location>
    </subcellularLocation>
</comment>
<dbReference type="Pfam" id="PF07980">
    <property type="entry name" value="SusD_RagB"/>
    <property type="match status" value="1"/>
</dbReference>
<protein>
    <submittedName>
        <fullName evidence="8">RagB/SusD family nutrient uptake outer membrane protein</fullName>
    </submittedName>
</protein>
<organism evidence="8 9">
    <name type="scientific">Butyricimonas hominis</name>
    <dbReference type="NCBI Taxonomy" id="2763032"/>
    <lineage>
        <taxon>Bacteria</taxon>
        <taxon>Pseudomonadati</taxon>
        <taxon>Bacteroidota</taxon>
        <taxon>Bacteroidia</taxon>
        <taxon>Bacteroidales</taxon>
        <taxon>Odoribacteraceae</taxon>
        <taxon>Butyricimonas</taxon>
    </lineage>
</organism>
<name>A0ABR7D158_9BACT</name>